<name>A0A550BSC8_9AGAR</name>
<organism evidence="2 3">
    <name type="scientific">Schizophyllum amplum</name>
    <dbReference type="NCBI Taxonomy" id="97359"/>
    <lineage>
        <taxon>Eukaryota</taxon>
        <taxon>Fungi</taxon>
        <taxon>Dikarya</taxon>
        <taxon>Basidiomycota</taxon>
        <taxon>Agaricomycotina</taxon>
        <taxon>Agaricomycetes</taxon>
        <taxon>Agaricomycetidae</taxon>
        <taxon>Agaricales</taxon>
        <taxon>Schizophyllaceae</taxon>
        <taxon>Schizophyllum</taxon>
    </lineage>
</organism>
<dbReference type="AlphaFoldDB" id="A0A550BSC8"/>
<evidence type="ECO:0000256" key="1">
    <source>
        <dbReference type="SAM" id="MobiDB-lite"/>
    </source>
</evidence>
<dbReference type="Pfam" id="PF20414">
    <property type="entry name" value="DUF6698"/>
    <property type="match status" value="1"/>
</dbReference>
<protein>
    <submittedName>
        <fullName evidence="2">Uncharacterized protein</fullName>
    </submittedName>
</protein>
<dbReference type="EMBL" id="VDMD01000144">
    <property type="protein sequence ID" value="TRM55440.1"/>
    <property type="molecule type" value="Genomic_DNA"/>
</dbReference>
<feature type="compositionally biased region" description="Basic residues" evidence="1">
    <location>
        <begin position="1"/>
        <end position="17"/>
    </location>
</feature>
<reference evidence="2 3" key="1">
    <citation type="journal article" date="2019" name="New Phytol.">
        <title>Comparative genomics reveals unique wood-decay strategies and fruiting body development in the Schizophyllaceae.</title>
        <authorList>
            <person name="Almasi E."/>
            <person name="Sahu N."/>
            <person name="Krizsan K."/>
            <person name="Balint B."/>
            <person name="Kovacs G.M."/>
            <person name="Kiss B."/>
            <person name="Cseklye J."/>
            <person name="Drula E."/>
            <person name="Henrissat B."/>
            <person name="Nagy I."/>
            <person name="Chovatia M."/>
            <person name="Adam C."/>
            <person name="LaButti K."/>
            <person name="Lipzen A."/>
            <person name="Riley R."/>
            <person name="Grigoriev I.V."/>
            <person name="Nagy L.G."/>
        </authorList>
    </citation>
    <scope>NUCLEOTIDE SEQUENCE [LARGE SCALE GENOMIC DNA]</scope>
    <source>
        <strain evidence="2 3">NL-1724</strain>
    </source>
</reference>
<dbReference type="InterPro" id="IPR046521">
    <property type="entry name" value="DUF6698"/>
</dbReference>
<dbReference type="Proteomes" id="UP000320762">
    <property type="component" value="Unassembled WGS sequence"/>
</dbReference>
<dbReference type="OrthoDB" id="2998394at2759"/>
<evidence type="ECO:0000313" key="3">
    <source>
        <dbReference type="Proteomes" id="UP000320762"/>
    </source>
</evidence>
<feature type="region of interest" description="Disordered" evidence="1">
    <location>
        <begin position="1"/>
        <end position="25"/>
    </location>
</feature>
<keyword evidence="3" id="KW-1185">Reference proteome</keyword>
<feature type="compositionally biased region" description="Basic and acidic residues" evidence="1">
    <location>
        <begin position="498"/>
        <end position="515"/>
    </location>
</feature>
<comment type="caution">
    <text evidence="2">The sequence shown here is derived from an EMBL/GenBank/DDBJ whole genome shotgun (WGS) entry which is preliminary data.</text>
</comment>
<feature type="compositionally biased region" description="Low complexity" evidence="1">
    <location>
        <begin position="462"/>
        <end position="486"/>
    </location>
</feature>
<accession>A0A550BSC8</accession>
<proteinExistence type="predicted"/>
<dbReference type="STRING" id="97359.A0A550BSC8"/>
<sequence>MPSSRQHRAPSSHRVLQRGRDSEAQDVYHSVLAEVMGVVTPRRRDEDEPSLEKLKQQLKDYGRWCMRYHDGAIQFARVFADARKCSKYLENGESAPHGLKSSYELVGKLISELEWLETDDLYIIGCNQRAESGLSCAADHIELRGVLPADKSSCGWNHGASGRALVPASDIGQYQENPAEYRSSVRAKLPGGVQLSAGDMPSFMYHLFGVPPTPEDEEALGIRGQLEGTLCRSAILVRVIRFVFRSPTAAHQAMSTDEPAAEMEEEKVKEVTVYMIAYAAMLIRHSLSSNTHFKNAADGISAREFYQEVVALFGDGGDPDADDDDHETEEMRKERHNRHKEWKNGLWVWLDEYALFLPSFTVLLIHDRRVFGRQPLQMPGPAKAKPLSTMQRLRQSYIEELRDAQGQGRSATEATIGTDETAGGQQLRDLVRRASIPAAEEQDPTPESSPAPRLKRRRPRTPSRILSLLDNVMRSPSRSPRAPLSRMTSQNRPNLSPRRTDTDDGFDAARSRLTPDLEESSSKRPKTRQTSAKRAAARGVHAKSTLSHRAAPTGVRSSTRLKRYDDWLIDCPTTMYHPDGFVNDLYCYHINTITIGIIEVERPQREYVPRKATEQMHVSGGLKNLPDF</sequence>
<evidence type="ECO:0000313" key="2">
    <source>
        <dbReference type="EMBL" id="TRM55440.1"/>
    </source>
</evidence>
<feature type="region of interest" description="Disordered" evidence="1">
    <location>
        <begin position="402"/>
        <end position="557"/>
    </location>
</feature>
<gene>
    <name evidence="2" type="ORF">BD626DRAFT_542665</name>
</gene>